<dbReference type="FunFam" id="3.90.1170.20:FF:000001">
    <property type="entry name" value="Nicotinate-nucleotide diphosphorylase (Carboxylating)"/>
    <property type="match status" value="1"/>
</dbReference>
<comment type="pathway">
    <text evidence="2">Cofactor biosynthesis; NAD(+) biosynthesis; nicotinate D-ribonucleotide from quinolinate: step 1/1.</text>
</comment>
<evidence type="ECO:0000256" key="8">
    <source>
        <dbReference type="ARBA" id="ARBA00022679"/>
    </source>
</evidence>
<dbReference type="PANTHER" id="PTHR32179">
    <property type="entry name" value="NICOTINATE-NUCLEOTIDE PYROPHOSPHORYLASE [CARBOXYLATING]"/>
    <property type="match status" value="1"/>
</dbReference>
<evidence type="ECO:0000256" key="9">
    <source>
        <dbReference type="ARBA" id="ARBA00033102"/>
    </source>
</evidence>
<keyword evidence="8 12" id="KW-0808">Transferase</keyword>
<feature type="binding site" evidence="13">
    <location>
        <position position="239"/>
    </location>
    <ligand>
        <name>substrate</name>
    </ligand>
</feature>
<dbReference type="InterPro" id="IPR036068">
    <property type="entry name" value="Nicotinate_pribotase-like_C"/>
</dbReference>
<feature type="domain" description="Quinolinate phosphoribosyl transferase N-terminal" evidence="15">
    <location>
        <begin position="34"/>
        <end position="119"/>
    </location>
</feature>
<dbReference type="GO" id="GO:0005737">
    <property type="term" value="C:cytoplasm"/>
    <property type="evidence" value="ECO:0007669"/>
    <property type="project" value="TreeGrafter"/>
</dbReference>
<dbReference type="InterPro" id="IPR013785">
    <property type="entry name" value="Aldolase_TIM"/>
</dbReference>
<dbReference type="Gene3D" id="3.90.1170.20">
    <property type="entry name" value="Quinolinate phosphoribosyl transferase, N-terminal domain"/>
    <property type="match status" value="1"/>
</dbReference>
<comment type="function">
    <text evidence="1">Involved in the catabolism of quinolinic acid (QA).</text>
</comment>
<evidence type="ECO:0000256" key="3">
    <source>
        <dbReference type="ARBA" id="ARBA00009400"/>
    </source>
</evidence>
<feature type="binding site" evidence="13">
    <location>
        <position position="218"/>
    </location>
    <ligand>
        <name>substrate</name>
    </ligand>
</feature>
<dbReference type="Pfam" id="PF02749">
    <property type="entry name" value="QRPTase_N"/>
    <property type="match status" value="1"/>
</dbReference>
<evidence type="ECO:0000256" key="13">
    <source>
        <dbReference type="PIRSR" id="PIRSR006250-1"/>
    </source>
</evidence>
<dbReference type="Proteomes" id="UP000034954">
    <property type="component" value="Unassembled WGS sequence"/>
</dbReference>
<dbReference type="UniPathway" id="UPA00253">
    <property type="reaction ID" value="UER00331"/>
</dbReference>
<evidence type="ECO:0000313" key="17">
    <source>
        <dbReference type="Proteomes" id="UP000034954"/>
    </source>
</evidence>
<dbReference type="InterPro" id="IPR022412">
    <property type="entry name" value="Quinolinate_PRibosylTrfase_N"/>
</dbReference>
<dbReference type="GO" id="GO:0009435">
    <property type="term" value="P:NAD+ biosynthetic process"/>
    <property type="evidence" value="ECO:0007669"/>
    <property type="project" value="UniProtKB-UniPathway"/>
</dbReference>
<reference evidence="16 17" key="1">
    <citation type="journal article" date="2013" name="BMC Microbiol.">
        <title>Identification of the type II cytochrome c maturation pathway in anammox bacteria by comparative genomics.</title>
        <authorList>
            <person name="Ferousi C."/>
            <person name="Speth D.R."/>
            <person name="Reimann J."/>
            <person name="Op den Camp H.J."/>
            <person name="Allen J.W."/>
            <person name="Keltjens J.T."/>
            <person name="Jetten M.S."/>
        </authorList>
    </citation>
    <scope>NUCLEOTIDE SEQUENCE [LARGE SCALE GENOMIC DNA]</scope>
    <source>
        <strain evidence="16">RU1</strain>
    </source>
</reference>
<feature type="binding site" evidence="13">
    <location>
        <position position="109"/>
    </location>
    <ligand>
        <name>substrate</name>
    </ligand>
</feature>
<dbReference type="SUPFAM" id="SSF54675">
    <property type="entry name" value="Nicotinate/Quinolinate PRTase N-terminal domain-like"/>
    <property type="match status" value="1"/>
</dbReference>
<protein>
    <recommendedName>
        <fullName evidence="11">Probable nicotinate-nucleotide pyrophosphorylase [carboxylating]</fullName>
        <ecNumber evidence="5">2.4.2.19</ecNumber>
    </recommendedName>
    <alternativeName>
        <fullName evidence="9">Quinolinate phosphoribosyltransferase [decarboxylating]</fullName>
    </alternativeName>
</protein>
<keyword evidence="6" id="KW-0662">Pyridine nucleotide biosynthesis</keyword>
<dbReference type="AlphaFoldDB" id="A0A0M2UUP2"/>
<keyword evidence="7 12" id="KW-0328">Glycosyltransferase</keyword>
<dbReference type="Gene3D" id="3.20.20.70">
    <property type="entry name" value="Aldolase class I"/>
    <property type="match status" value="1"/>
</dbReference>
<feature type="domain" description="Quinolinate phosphoribosyl transferase C-terminal" evidence="14">
    <location>
        <begin position="121"/>
        <end position="306"/>
    </location>
</feature>
<comment type="subunit">
    <text evidence="4">Hexamer formed by 3 homodimers.</text>
</comment>
<evidence type="ECO:0000313" key="16">
    <source>
        <dbReference type="EMBL" id="KKO18204.1"/>
    </source>
</evidence>
<feature type="binding site" evidence="13">
    <location>
        <begin position="270"/>
        <end position="272"/>
    </location>
    <ligand>
        <name>substrate</name>
    </ligand>
</feature>
<dbReference type="InterPro" id="IPR004393">
    <property type="entry name" value="NadC"/>
</dbReference>
<feature type="binding site" evidence="13">
    <location>
        <begin position="291"/>
        <end position="293"/>
    </location>
    <ligand>
        <name>substrate</name>
    </ligand>
</feature>
<dbReference type="GO" id="GO:0004514">
    <property type="term" value="F:nicotinate-nucleotide diphosphorylase (carboxylating) activity"/>
    <property type="evidence" value="ECO:0007669"/>
    <property type="project" value="UniProtKB-EC"/>
</dbReference>
<evidence type="ECO:0000256" key="10">
    <source>
        <dbReference type="ARBA" id="ARBA00047445"/>
    </source>
</evidence>
<dbReference type="FunFam" id="3.20.20.70:FF:000030">
    <property type="entry name" value="Nicotinate-nucleotide pyrophosphorylase, carboxylating"/>
    <property type="match status" value="1"/>
</dbReference>
<comment type="caution">
    <text evidence="16">The sequence shown here is derived from an EMBL/GenBank/DDBJ whole genome shotgun (WGS) entry which is preliminary data.</text>
</comment>
<dbReference type="PANTHER" id="PTHR32179:SF3">
    <property type="entry name" value="NICOTINATE-NUCLEOTIDE PYROPHOSPHORYLASE [CARBOXYLATING]"/>
    <property type="match status" value="1"/>
</dbReference>
<evidence type="ECO:0000256" key="2">
    <source>
        <dbReference type="ARBA" id="ARBA00004893"/>
    </source>
</evidence>
<evidence type="ECO:0000256" key="6">
    <source>
        <dbReference type="ARBA" id="ARBA00022642"/>
    </source>
</evidence>
<dbReference type="CDD" id="cd01572">
    <property type="entry name" value="QPRTase"/>
    <property type="match status" value="1"/>
</dbReference>
<feature type="binding site" evidence="13">
    <location>
        <position position="166"/>
    </location>
    <ligand>
        <name>substrate</name>
    </ligand>
</feature>
<keyword evidence="17" id="KW-1185">Reference proteome</keyword>
<evidence type="ECO:0000259" key="14">
    <source>
        <dbReference type="Pfam" id="PF01729"/>
    </source>
</evidence>
<evidence type="ECO:0000259" key="15">
    <source>
        <dbReference type="Pfam" id="PF02749"/>
    </source>
</evidence>
<dbReference type="PIRSF" id="PIRSF006250">
    <property type="entry name" value="NadC_ModD"/>
    <property type="match status" value="1"/>
</dbReference>
<dbReference type="InterPro" id="IPR037128">
    <property type="entry name" value="Quinolinate_PRibosylTase_N_sf"/>
</dbReference>
<feature type="binding site" evidence="13">
    <location>
        <position position="176"/>
    </location>
    <ligand>
        <name>substrate</name>
    </ligand>
</feature>
<comment type="similarity">
    <text evidence="3 12">Belongs to the NadC/ModD family.</text>
</comment>
<dbReference type="InterPro" id="IPR002638">
    <property type="entry name" value="Quinolinate_PRibosylTrfase_C"/>
</dbReference>
<evidence type="ECO:0000256" key="12">
    <source>
        <dbReference type="PIRNR" id="PIRNR006250"/>
    </source>
</evidence>
<evidence type="ECO:0000256" key="5">
    <source>
        <dbReference type="ARBA" id="ARBA00011944"/>
    </source>
</evidence>
<sequence>MGSSFEYEQKIDFEPAKIDALLQLAFEEDIFTGDITTENLIPNNLMVEGVFIAKENGIIAGLPVVECFFSKLDKNIFFKQWIREGGVVCKGETIAAIQGSAKTLLAGERIALNFLQRLSGIATLTSRFVERIKPLKTALLDTRKTVPGWRYLEKYAVAAGGGVNHRMGLYDQALIKDNHLDIMKSKLFCDPSSPISIIEKAVSVVRQKINKGVLIEVETRTSEEVESALNADVDIILFDNMSIQQLSDAVRLVKEWKYGEGKQPPLTEASGNITLENVHLVAQTGVDRISVGALTHSAKALDISLEISR</sequence>
<evidence type="ECO:0000256" key="7">
    <source>
        <dbReference type="ARBA" id="ARBA00022676"/>
    </source>
</evidence>
<evidence type="ECO:0000256" key="1">
    <source>
        <dbReference type="ARBA" id="ARBA00003237"/>
    </source>
</evidence>
<accession>A0A0M2UUP2</accession>
<dbReference type="EC" id="2.4.2.19" evidence="5"/>
<gene>
    <name evidence="16" type="ORF">BROFUL_03102</name>
</gene>
<evidence type="ECO:0000256" key="11">
    <source>
        <dbReference type="ARBA" id="ARBA00069173"/>
    </source>
</evidence>
<dbReference type="InterPro" id="IPR027277">
    <property type="entry name" value="NadC/ModD"/>
</dbReference>
<dbReference type="GO" id="GO:0034213">
    <property type="term" value="P:quinolinate catabolic process"/>
    <property type="evidence" value="ECO:0007669"/>
    <property type="project" value="TreeGrafter"/>
</dbReference>
<feature type="binding site" evidence="13">
    <location>
        <begin position="142"/>
        <end position="144"/>
    </location>
    <ligand>
        <name>substrate</name>
    </ligand>
</feature>
<dbReference type="PATRIC" id="fig|380242.3.peg.3831"/>
<proteinExistence type="inferred from homology"/>
<dbReference type="SUPFAM" id="SSF51690">
    <property type="entry name" value="Nicotinate/Quinolinate PRTase C-terminal domain-like"/>
    <property type="match status" value="1"/>
</dbReference>
<dbReference type="NCBIfam" id="TIGR00078">
    <property type="entry name" value="nadC"/>
    <property type="match status" value="1"/>
</dbReference>
<organism evidence="16 17">
    <name type="scientific">Candidatus Brocadia fulgida</name>
    <dbReference type="NCBI Taxonomy" id="380242"/>
    <lineage>
        <taxon>Bacteria</taxon>
        <taxon>Pseudomonadati</taxon>
        <taxon>Planctomycetota</taxon>
        <taxon>Candidatus Brocadiia</taxon>
        <taxon>Candidatus Brocadiales</taxon>
        <taxon>Candidatus Brocadiaceae</taxon>
        <taxon>Candidatus Brocadia</taxon>
    </lineage>
</organism>
<dbReference type="EMBL" id="LAQJ01000286">
    <property type="protein sequence ID" value="KKO18204.1"/>
    <property type="molecule type" value="Genomic_DNA"/>
</dbReference>
<dbReference type="Pfam" id="PF01729">
    <property type="entry name" value="QRPTase_C"/>
    <property type="match status" value="1"/>
</dbReference>
<comment type="catalytic activity">
    <reaction evidence="10">
        <text>nicotinate beta-D-ribonucleotide + CO2 + diphosphate = quinolinate + 5-phospho-alpha-D-ribose 1-diphosphate + 2 H(+)</text>
        <dbReference type="Rhea" id="RHEA:12733"/>
        <dbReference type="ChEBI" id="CHEBI:15378"/>
        <dbReference type="ChEBI" id="CHEBI:16526"/>
        <dbReference type="ChEBI" id="CHEBI:29959"/>
        <dbReference type="ChEBI" id="CHEBI:33019"/>
        <dbReference type="ChEBI" id="CHEBI:57502"/>
        <dbReference type="ChEBI" id="CHEBI:58017"/>
        <dbReference type="EC" id="2.4.2.19"/>
    </reaction>
</comment>
<evidence type="ECO:0000256" key="4">
    <source>
        <dbReference type="ARBA" id="ARBA00011218"/>
    </source>
</evidence>
<name>A0A0M2UUP2_9BACT</name>